<evidence type="ECO:0000256" key="13">
    <source>
        <dbReference type="SAM" id="MobiDB-lite"/>
    </source>
</evidence>
<dbReference type="SUPFAM" id="SSF48264">
    <property type="entry name" value="Cytochrome P450"/>
    <property type="match status" value="1"/>
</dbReference>
<dbReference type="EMBL" id="JADBGQ010000010">
    <property type="protein sequence ID" value="KAG5374597.1"/>
    <property type="molecule type" value="Genomic_DNA"/>
</dbReference>
<feature type="compositionally biased region" description="Gly residues" evidence="13">
    <location>
        <begin position="376"/>
        <end position="385"/>
    </location>
</feature>
<dbReference type="InterPro" id="IPR054502">
    <property type="entry name" value="bHLH-TF_ACT-like_plant"/>
</dbReference>
<reference evidence="15 16" key="1">
    <citation type="submission" date="2021-03" db="EMBL/GenBank/DDBJ databases">
        <authorList>
            <person name="King G.J."/>
            <person name="Bancroft I."/>
            <person name="Baten A."/>
            <person name="Bloomfield J."/>
            <person name="Borpatragohain P."/>
            <person name="He Z."/>
            <person name="Irish N."/>
            <person name="Irwin J."/>
            <person name="Liu K."/>
            <person name="Mauleon R.P."/>
            <person name="Moore J."/>
            <person name="Morris R."/>
            <person name="Ostergaard L."/>
            <person name="Wang B."/>
            <person name="Wells R."/>
        </authorList>
    </citation>
    <scope>NUCLEOTIDE SEQUENCE [LARGE SCALE GENOMIC DNA]</scope>
    <source>
        <strain evidence="15">R-o-18</strain>
        <tissue evidence="15">Leaf</tissue>
    </source>
</reference>
<proteinExistence type="inferred from homology"/>
<dbReference type="PROSITE" id="PS00086">
    <property type="entry name" value="CYTOCHROME_P450"/>
    <property type="match status" value="1"/>
</dbReference>
<keyword evidence="6" id="KW-0560">Oxidoreductase</keyword>
<keyword evidence="5" id="KW-0479">Metal-binding</keyword>
<sequence>MSNNNNNNSSSVWNEDDKAIVASLLGKKALDYLLSNSVPNANLLMTVGSDDNLQNKLSDLVETPNSSNFSWNYAIFWQVSRSKSGDLVLCWGDGSCREPKDGERSEMMRMLSMGREEETHQTLRKRVLQKLHALFGGLDDEEDSCALVLDRVTDTEMFLLASMYFSFPRGQGGPGKCFHSSQPVWLSDLVNSGSDYCVRSFLAKSAGIQTVVLVPTDIGVVELGSTSCLPHSDESLSSIRLSFSSPPPPVRLPVVVANHNDDNSSSKIFGKDLHSSSGFLHQQQHRQFREKLTVRKMDDNRVPKRLDGNNNRFMFSNPITTMTTSTWIPPEAPTREDFKFLPLQQTSSSSHRLLPPAQMQIDFSGASSRPSDNNSDGGGGGGGGADWSDLVGGVDESGGDNRPRKRGRRPANGRAEALNHVEAERQRREKLNQRFYALRSVVPNISKMDKASLLGDAVSYINELYAKLKVMEAEREKLGYSSNPLICLEPPAVNVQTAGEDVAVTVNCALDSHPASRIFHAFEEAKVEVINAKLEVPQDVVLHTFVIKSEEVTKEKLISALSREQSGSVQSRTSSASACNVQKLPPGPPRWPILGNLLQLGPLPHRDMAALCSKYGPLVYLRLGNVDAITTNDPETIREILFRQDDVFASRPKTLAAVHLAYGCGDVALAPMGPHWKRMRRICMEHLLTTKRLESFTAQRAQEAQYLIQDVCKRAECGKPINLREVLGAFSMNNVTRMLLGKQFFGPGSVVGAKEAQEFMHITHKLFRLLGVIYLGDYLPFWRWVDPYGCEKEMRDVEKRVDKFHTKIIEEHRRAKREKEDKNIEGDMDFVDVLLSLPGENGKEHMDDIEIKALIQDMIAAATDTSAVTNEWAMAEVIKQPRVMRKIQEELDNVVGSNRMVNETDLVHLNYLRCVVRETFRMHPAGPFLIPHESVRPTTINGYYIPAKTRVFINTHGLGRNTSVWTTDIEEFRPERHWPVDGSGRVEISHGPDYKILPFSAGKRKCPGAPLGVTMVLMALARLFHCFDWTTPEDIDTVEVYGMTMPKAKPLWALAKPRLAAHLYT</sequence>
<feature type="domain" description="BHLH" evidence="14">
    <location>
        <begin position="415"/>
        <end position="464"/>
    </location>
</feature>
<keyword evidence="10" id="KW-0238">DNA-binding</keyword>
<dbReference type="PANTHER" id="PTHR47944:SF16">
    <property type="entry name" value="CYTOCHROME P450 FAMILY 1 SUBFAMILY A POLYPEPTIDE 1"/>
    <property type="match status" value="1"/>
</dbReference>
<evidence type="ECO:0000313" key="15">
    <source>
        <dbReference type="EMBL" id="KAG5374597.1"/>
    </source>
</evidence>
<comment type="similarity">
    <text evidence="3">Belongs to the cytochrome P450 family.</text>
</comment>
<dbReference type="Pfam" id="PF14215">
    <property type="entry name" value="bHLH-MYC_N"/>
    <property type="match status" value="1"/>
</dbReference>
<evidence type="ECO:0000313" key="16">
    <source>
        <dbReference type="Proteomes" id="UP000823674"/>
    </source>
</evidence>
<dbReference type="Pfam" id="PF00067">
    <property type="entry name" value="p450"/>
    <property type="match status" value="1"/>
</dbReference>
<evidence type="ECO:0000256" key="8">
    <source>
        <dbReference type="ARBA" id="ARBA00023015"/>
    </source>
</evidence>
<dbReference type="SMART" id="SM00353">
    <property type="entry name" value="HLH"/>
    <property type="match status" value="1"/>
</dbReference>
<dbReference type="Proteomes" id="UP000823674">
    <property type="component" value="Chromosome A10"/>
</dbReference>
<dbReference type="InterPro" id="IPR001128">
    <property type="entry name" value="Cyt_P450"/>
</dbReference>
<dbReference type="PROSITE" id="PS50888">
    <property type="entry name" value="BHLH"/>
    <property type="match status" value="1"/>
</dbReference>
<dbReference type="Gene3D" id="1.10.630.10">
    <property type="entry name" value="Cytochrome P450"/>
    <property type="match status" value="1"/>
</dbReference>
<keyword evidence="7" id="KW-0408">Iron</keyword>
<evidence type="ECO:0000256" key="12">
    <source>
        <dbReference type="ARBA" id="ARBA00023242"/>
    </source>
</evidence>
<dbReference type="InterPro" id="IPR025610">
    <property type="entry name" value="MYC/MYB_N"/>
</dbReference>
<dbReference type="CDD" id="cd20618">
    <property type="entry name" value="CYP71_clan"/>
    <property type="match status" value="1"/>
</dbReference>
<dbReference type="InterPro" id="IPR017972">
    <property type="entry name" value="Cyt_P450_CS"/>
</dbReference>
<dbReference type="Pfam" id="PF00010">
    <property type="entry name" value="HLH"/>
    <property type="match status" value="1"/>
</dbReference>
<evidence type="ECO:0000256" key="1">
    <source>
        <dbReference type="ARBA" id="ARBA00001971"/>
    </source>
</evidence>
<accession>A0ABQ7KK52</accession>
<name>A0ABQ7KK52_BRACM</name>
<dbReference type="Pfam" id="PF22754">
    <property type="entry name" value="bHLH-TF_ACT-like_plant"/>
    <property type="match status" value="1"/>
</dbReference>
<keyword evidence="16" id="KW-1185">Reference proteome</keyword>
<evidence type="ECO:0000256" key="11">
    <source>
        <dbReference type="ARBA" id="ARBA00023163"/>
    </source>
</evidence>
<evidence type="ECO:0000256" key="3">
    <source>
        <dbReference type="ARBA" id="ARBA00010617"/>
    </source>
</evidence>
<dbReference type="InterPro" id="IPR011598">
    <property type="entry name" value="bHLH_dom"/>
</dbReference>
<keyword evidence="11" id="KW-0804">Transcription</keyword>
<evidence type="ECO:0000259" key="14">
    <source>
        <dbReference type="PROSITE" id="PS50888"/>
    </source>
</evidence>
<evidence type="ECO:0000256" key="7">
    <source>
        <dbReference type="ARBA" id="ARBA00023004"/>
    </source>
</evidence>
<keyword evidence="4" id="KW-0349">Heme</keyword>
<dbReference type="PRINTS" id="PR00463">
    <property type="entry name" value="EP450I"/>
</dbReference>
<evidence type="ECO:0000256" key="6">
    <source>
        <dbReference type="ARBA" id="ARBA00023002"/>
    </source>
</evidence>
<feature type="compositionally biased region" description="Polar residues" evidence="13">
    <location>
        <begin position="365"/>
        <end position="375"/>
    </location>
</feature>
<dbReference type="Gene3D" id="4.10.280.10">
    <property type="entry name" value="Helix-loop-helix DNA-binding domain"/>
    <property type="match status" value="1"/>
</dbReference>
<dbReference type="InterPro" id="IPR036396">
    <property type="entry name" value="Cyt_P450_sf"/>
</dbReference>
<keyword evidence="12" id="KW-0539">Nucleus</keyword>
<comment type="subcellular location">
    <subcellularLocation>
        <location evidence="2">Nucleus</location>
    </subcellularLocation>
</comment>
<gene>
    <name evidence="15" type="primary">A10p000640.1_BraROA</name>
    <name evidence="15" type="ORF">IGI04_039193</name>
</gene>
<keyword evidence="8" id="KW-0805">Transcription regulation</keyword>
<comment type="cofactor">
    <cofactor evidence="1">
        <name>heme</name>
        <dbReference type="ChEBI" id="CHEBI:30413"/>
    </cofactor>
</comment>
<dbReference type="CDD" id="cd11449">
    <property type="entry name" value="bHLH_AtAIB_like"/>
    <property type="match status" value="1"/>
</dbReference>
<evidence type="ECO:0000256" key="5">
    <source>
        <dbReference type="ARBA" id="ARBA00022723"/>
    </source>
</evidence>
<evidence type="ECO:0000256" key="4">
    <source>
        <dbReference type="ARBA" id="ARBA00022617"/>
    </source>
</evidence>
<protein>
    <recommendedName>
        <fullName evidence="14">BHLH domain-containing protein</fullName>
    </recommendedName>
</protein>
<comment type="caution">
    <text evidence="15">The sequence shown here is derived from an EMBL/GenBank/DDBJ whole genome shotgun (WGS) entry which is preliminary data.</text>
</comment>
<dbReference type="PANTHER" id="PTHR47944">
    <property type="entry name" value="CYTOCHROME P450 98A9"/>
    <property type="match status" value="1"/>
</dbReference>
<evidence type="ECO:0000256" key="10">
    <source>
        <dbReference type="ARBA" id="ARBA00023125"/>
    </source>
</evidence>
<evidence type="ECO:0000256" key="2">
    <source>
        <dbReference type="ARBA" id="ARBA00004123"/>
    </source>
</evidence>
<dbReference type="InterPro" id="IPR002401">
    <property type="entry name" value="Cyt_P450_E_grp-I"/>
</dbReference>
<dbReference type="SUPFAM" id="SSF47459">
    <property type="entry name" value="HLH, helix-loop-helix DNA-binding domain"/>
    <property type="match status" value="1"/>
</dbReference>
<dbReference type="InterPro" id="IPR036638">
    <property type="entry name" value="HLH_DNA-bd_sf"/>
</dbReference>
<dbReference type="PRINTS" id="PR00385">
    <property type="entry name" value="P450"/>
</dbReference>
<keyword evidence="9" id="KW-0503">Monooxygenase</keyword>
<evidence type="ECO:0000256" key="9">
    <source>
        <dbReference type="ARBA" id="ARBA00023033"/>
    </source>
</evidence>
<organism evidence="15 16">
    <name type="scientific">Brassica rapa subsp. trilocularis</name>
    <dbReference type="NCBI Taxonomy" id="1813537"/>
    <lineage>
        <taxon>Eukaryota</taxon>
        <taxon>Viridiplantae</taxon>
        <taxon>Streptophyta</taxon>
        <taxon>Embryophyta</taxon>
        <taxon>Tracheophyta</taxon>
        <taxon>Spermatophyta</taxon>
        <taxon>Magnoliopsida</taxon>
        <taxon>eudicotyledons</taxon>
        <taxon>Gunneridae</taxon>
        <taxon>Pentapetalae</taxon>
        <taxon>rosids</taxon>
        <taxon>malvids</taxon>
        <taxon>Brassicales</taxon>
        <taxon>Brassicaceae</taxon>
        <taxon>Brassiceae</taxon>
        <taxon>Brassica</taxon>
    </lineage>
</organism>
<feature type="region of interest" description="Disordered" evidence="13">
    <location>
        <begin position="362"/>
        <end position="418"/>
    </location>
</feature>